<evidence type="ECO:0000313" key="2">
    <source>
        <dbReference type="Proteomes" id="UP000226031"/>
    </source>
</evidence>
<evidence type="ECO:0000313" key="1">
    <source>
        <dbReference type="EMBL" id="PGH30879.1"/>
    </source>
</evidence>
<proteinExistence type="predicted"/>
<accession>A0A2B7ZCE6</accession>
<dbReference type="AlphaFoldDB" id="A0A2B7ZCE6"/>
<sequence>MSYAIHACISVKGQRDVRSQSILAKTPQHPYIALDSTKMLGLVGDEDEDGGGSGGGGD</sequence>
<keyword evidence="2" id="KW-1185">Reference proteome</keyword>
<organism evidence="1 2">
    <name type="scientific">[Emmonsia] crescens</name>
    <dbReference type="NCBI Taxonomy" id="73230"/>
    <lineage>
        <taxon>Eukaryota</taxon>
        <taxon>Fungi</taxon>
        <taxon>Dikarya</taxon>
        <taxon>Ascomycota</taxon>
        <taxon>Pezizomycotina</taxon>
        <taxon>Eurotiomycetes</taxon>
        <taxon>Eurotiomycetidae</taxon>
        <taxon>Onygenales</taxon>
        <taxon>Ajellomycetaceae</taxon>
        <taxon>Emergomyces</taxon>
    </lineage>
</organism>
<dbReference type="EMBL" id="PDND01000151">
    <property type="protein sequence ID" value="PGH30879.1"/>
    <property type="molecule type" value="Genomic_DNA"/>
</dbReference>
<reference evidence="1 2" key="1">
    <citation type="submission" date="2017-10" db="EMBL/GenBank/DDBJ databases">
        <title>Comparative genomics in systemic dimorphic fungi from Ajellomycetaceae.</title>
        <authorList>
            <person name="Munoz J.F."/>
            <person name="Mcewen J.G."/>
            <person name="Clay O.K."/>
            <person name="Cuomo C.A."/>
        </authorList>
    </citation>
    <scope>NUCLEOTIDE SEQUENCE [LARGE SCALE GENOMIC DNA]</scope>
    <source>
        <strain evidence="1 2">UAMH4076</strain>
    </source>
</reference>
<dbReference type="Proteomes" id="UP000226031">
    <property type="component" value="Unassembled WGS sequence"/>
</dbReference>
<protein>
    <submittedName>
        <fullName evidence="1">Uncharacterized protein</fullName>
    </submittedName>
</protein>
<comment type="caution">
    <text evidence="1">The sequence shown here is derived from an EMBL/GenBank/DDBJ whole genome shotgun (WGS) entry which is preliminary data.</text>
</comment>
<name>A0A2B7ZCE6_9EURO</name>
<gene>
    <name evidence="1" type="ORF">GX50_06333</name>
</gene>